<protein>
    <submittedName>
        <fullName evidence="4">Uncharacterized protein</fullName>
    </submittedName>
</protein>
<reference evidence="5" key="1">
    <citation type="journal article" date="2018" name="Nat. Microbiol.">
        <title>Leveraging single-cell genomics to expand the fungal tree of life.</title>
        <authorList>
            <person name="Ahrendt S.R."/>
            <person name="Quandt C.A."/>
            <person name="Ciobanu D."/>
            <person name="Clum A."/>
            <person name="Salamov A."/>
            <person name="Andreopoulos B."/>
            <person name="Cheng J.F."/>
            <person name="Woyke T."/>
            <person name="Pelin A."/>
            <person name="Henrissat B."/>
            <person name="Reynolds N.K."/>
            <person name="Benny G.L."/>
            <person name="Smith M.E."/>
            <person name="James T.Y."/>
            <person name="Grigoriev I.V."/>
        </authorList>
    </citation>
    <scope>NUCLEOTIDE SEQUENCE [LARGE SCALE GENOMIC DNA]</scope>
    <source>
        <strain evidence="5">ATCC 52028</strain>
    </source>
</reference>
<accession>A0A4V1ITH2</accession>
<dbReference type="EMBL" id="ML009441">
    <property type="protein sequence ID" value="RKO97047.1"/>
    <property type="molecule type" value="Genomic_DNA"/>
</dbReference>
<gene>
    <name evidence="4" type="ORF">CAUPRSCDRAFT_11262</name>
</gene>
<organism evidence="4 5">
    <name type="scientific">Caulochytrium protostelioides</name>
    <dbReference type="NCBI Taxonomy" id="1555241"/>
    <lineage>
        <taxon>Eukaryota</taxon>
        <taxon>Fungi</taxon>
        <taxon>Fungi incertae sedis</taxon>
        <taxon>Chytridiomycota</taxon>
        <taxon>Chytridiomycota incertae sedis</taxon>
        <taxon>Chytridiomycetes</taxon>
        <taxon>Caulochytriales</taxon>
        <taxon>Caulochytriaceae</taxon>
        <taxon>Caulochytrium</taxon>
    </lineage>
</organism>
<feature type="compositionally biased region" description="Polar residues" evidence="2">
    <location>
        <begin position="242"/>
        <end position="260"/>
    </location>
</feature>
<feature type="compositionally biased region" description="Polar residues" evidence="2">
    <location>
        <begin position="214"/>
        <end position="227"/>
    </location>
</feature>
<evidence type="ECO:0000256" key="1">
    <source>
        <dbReference type="SAM" id="Coils"/>
    </source>
</evidence>
<evidence type="ECO:0000313" key="5">
    <source>
        <dbReference type="Proteomes" id="UP000268535"/>
    </source>
</evidence>
<feature type="region of interest" description="Disordered" evidence="2">
    <location>
        <begin position="85"/>
        <end position="157"/>
    </location>
</feature>
<feature type="signal peptide" evidence="3">
    <location>
        <begin position="1"/>
        <end position="27"/>
    </location>
</feature>
<feature type="region of interest" description="Disordered" evidence="2">
    <location>
        <begin position="208"/>
        <end position="275"/>
    </location>
</feature>
<proteinExistence type="predicted"/>
<dbReference type="AlphaFoldDB" id="A0A4V1ITH2"/>
<sequence>MLMFIGGHEGLLPFLLQALLLCVVVTALPAGEKRQLDGSDQSDDEFRPKKTMNDQVPPPQDAPVTHINPLFLDMSVYPFTRPQELASHPSTALPPPWDPTYDTRGLDPMAGSQEVPGSGDISAGDATEEVSPPNHPAPDPEQPLDDQVPFDNWLPPDGNQAALPQYWYTPGNHRSHIPTAAGDGYVGRDVELEEYSLPSSQVAFVRHPEEPPNRQASTDNQNQNPFSSPFPRPDLFHFDVNPQKSSGSRLANQPSNSLPISTFHPESFASLNDPIQSPTVGGSVTETGDLAAPLVWKNLPTNNQESSNSWIMQNRGPESFHHDGHLVISSDIQTDEQVSYQLSSPPTTWQAHLEKFPLKIGRTVDFQPDSARAVAAYGLEKSTKSFTKHFVSMTKLKPLGFQDFVYKLFEVIVEPATGMKRHLHPISYVFSAEFVSFSSSSDFASQIDRSKRTDVEDSIASHFARFKDYAELIKTLYHHRWYCNVWKLRIQQAIVDDMVLWLFLSYFVKSDNEHLISEKEKYGMLASWQDGLTHLEKQLNALRAQEETYRLHLIKEFDLNLDSSSDDLRKMIMNFAEPLQEEDSQAAEIVKMLGPDCSAPQIEKAAIASLQRRNVGLNMKSMKDRGLAIKRRPHRCRVFETILHPEVVAKFYRAQHDQDRENFETANEAFKKLVQKSPFSDIELPLKEISPSALDLMDPTPSHLFQLFSVDSRFKACLLNSRISGLVFYPTVPMSSDIDFHHHSLPRASWDVVRPH</sequence>
<dbReference type="Proteomes" id="UP000268535">
    <property type="component" value="Unassembled WGS sequence"/>
</dbReference>
<keyword evidence="1" id="KW-0175">Coiled coil</keyword>
<feature type="chain" id="PRO_5020385170" evidence="3">
    <location>
        <begin position="28"/>
        <end position="756"/>
    </location>
</feature>
<evidence type="ECO:0000256" key="2">
    <source>
        <dbReference type="SAM" id="MobiDB-lite"/>
    </source>
</evidence>
<evidence type="ECO:0000256" key="3">
    <source>
        <dbReference type="SAM" id="SignalP"/>
    </source>
</evidence>
<name>A0A4V1ITH2_9FUNG</name>
<feature type="coiled-coil region" evidence="1">
    <location>
        <begin position="525"/>
        <end position="552"/>
    </location>
</feature>
<keyword evidence="3" id="KW-0732">Signal</keyword>
<feature type="region of interest" description="Disordered" evidence="2">
    <location>
        <begin position="34"/>
        <end position="62"/>
    </location>
</feature>
<evidence type="ECO:0000313" key="4">
    <source>
        <dbReference type="EMBL" id="RKO97047.1"/>
    </source>
</evidence>